<protein>
    <submittedName>
        <fullName evidence="2">Uncharacterized protein</fullName>
    </submittedName>
</protein>
<gene>
    <name evidence="2" type="ORF">VNO80_23394</name>
</gene>
<comment type="caution">
    <text evidence="2">The sequence shown here is derived from an EMBL/GenBank/DDBJ whole genome shotgun (WGS) entry which is preliminary data.</text>
</comment>
<accession>A0AAN9MB77</accession>
<feature type="region of interest" description="Disordered" evidence="1">
    <location>
        <begin position="1"/>
        <end position="39"/>
    </location>
</feature>
<keyword evidence="3" id="KW-1185">Reference proteome</keyword>
<proteinExistence type="predicted"/>
<evidence type="ECO:0000313" key="3">
    <source>
        <dbReference type="Proteomes" id="UP001374584"/>
    </source>
</evidence>
<dbReference type="Proteomes" id="UP001374584">
    <property type="component" value="Unassembled WGS sequence"/>
</dbReference>
<evidence type="ECO:0000313" key="2">
    <source>
        <dbReference type="EMBL" id="KAK7348742.1"/>
    </source>
</evidence>
<organism evidence="2 3">
    <name type="scientific">Phaseolus coccineus</name>
    <name type="common">Scarlet runner bean</name>
    <name type="synonym">Phaseolus multiflorus</name>
    <dbReference type="NCBI Taxonomy" id="3886"/>
    <lineage>
        <taxon>Eukaryota</taxon>
        <taxon>Viridiplantae</taxon>
        <taxon>Streptophyta</taxon>
        <taxon>Embryophyta</taxon>
        <taxon>Tracheophyta</taxon>
        <taxon>Spermatophyta</taxon>
        <taxon>Magnoliopsida</taxon>
        <taxon>eudicotyledons</taxon>
        <taxon>Gunneridae</taxon>
        <taxon>Pentapetalae</taxon>
        <taxon>rosids</taxon>
        <taxon>fabids</taxon>
        <taxon>Fabales</taxon>
        <taxon>Fabaceae</taxon>
        <taxon>Papilionoideae</taxon>
        <taxon>50 kb inversion clade</taxon>
        <taxon>NPAAA clade</taxon>
        <taxon>indigoferoid/millettioid clade</taxon>
        <taxon>Phaseoleae</taxon>
        <taxon>Phaseolus</taxon>
    </lineage>
</organism>
<sequence length="119" mass="13299">MKQRNIPNRHREGLPLPSPAPYLTPPSPTRVLPSNLESNPPSLPNAKILVKPNMPPLFFSPLPLPLGSHIFCLKSYSCEHQPFIIHCTLPPPLSLLPSFSPFLHLLSNQSTHPLQYLQT</sequence>
<reference evidence="2 3" key="1">
    <citation type="submission" date="2024-01" db="EMBL/GenBank/DDBJ databases">
        <title>The genomes of 5 underutilized Papilionoideae crops provide insights into root nodulation and disease resistanc.</title>
        <authorList>
            <person name="Jiang F."/>
        </authorList>
    </citation>
    <scope>NUCLEOTIDE SEQUENCE [LARGE SCALE GENOMIC DNA]</scope>
    <source>
        <strain evidence="2">JINMINGXINNONG_FW02</strain>
        <tissue evidence="2">Leaves</tissue>
    </source>
</reference>
<dbReference type="AlphaFoldDB" id="A0AAN9MB77"/>
<dbReference type="EMBL" id="JAYMYR010000008">
    <property type="protein sequence ID" value="KAK7348742.1"/>
    <property type="molecule type" value="Genomic_DNA"/>
</dbReference>
<feature type="compositionally biased region" description="Pro residues" evidence="1">
    <location>
        <begin position="16"/>
        <end position="28"/>
    </location>
</feature>
<name>A0AAN9MB77_PHACN</name>
<evidence type="ECO:0000256" key="1">
    <source>
        <dbReference type="SAM" id="MobiDB-lite"/>
    </source>
</evidence>